<dbReference type="HAMAP" id="MF_00489">
    <property type="entry name" value="UPF0178"/>
    <property type="match status" value="1"/>
</dbReference>
<dbReference type="Pfam" id="PF02639">
    <property type="entry name" value="DUF188"/>
    <property type="match status" value="1"/>
</dbReference>
<evidence type="ECO:0000256" key="1">
    <source>
        <dbReference type="ARBA" id="ARBA00008522"/>
    </source>
</evidence>
<proteinExistence type="inferred from homology"/>
<gene>
    <name evidence="3" type="ORF">C8D82_114100</name>
</gene>
<dbReference type="AlphaFoldDB" id="A0A2U1AYH5"/>
<dbReference type="PANTHER" id="PTHR35146">
    <property type="entry name" value="UPF0178 PROTEIN YAII"/>
    <property type="match status" value="1"/>
</dbReference>
<keyword evidence="4" id="KW-1185">Reference proteome</keyword>
<evidence type="ECO:0000313" key="4">
    <source>
        <dbReference type="Proteomes" id="UP000245959"/>
    </source>
</evidence>
<reference evidence="3 4" key="1">
    <citation type="submission" date="2018-04" db="EMBL/GenBank/DDBJ databases">
        <title>Genomic Encyclopedia of Type Strains, Phase IV (KMG-IV): sequencing the most valuable type-strain genomes for metagenomic binning, comparative biology and taxonomic classification.</title>
        <authorList>
            <person name="Goeker M."/>
        </authorList>
    </citation>
    <scope>NUCLEOTIDE SEQUENCE [LARGE SCALE GENOMIC DNA]</scope>
    <source>
        <strain evidence="3 4">DSM 14823</strain>
    </source>
</reference>
<evidence type="ECO:0000256" key="2">
    <source>
        <dbReference type="HAMAP-Rule" id="MF_00489"/>
    </source>
</evidence>
<sequence length="161" mass="17606">MENMEIPERRSATIYIDGDAIPRELKEAVYRAAERTRIPAVLVANSFQRIPASALVRLEVTGSGFDAADNRIVELARAGDLVITSDIPLADRVLAKGAQAFNSHGELFTPANIKTRLAMRDVMQDLRAAGEVTGGPAPFSPKHREKFLNLLNRLLTAAAKR</sequence>
<name>A0A2U1AYH5_9BACT</name>
<dbReference type="PANTHER" id="PTHR35146:SF1">
    <property type="entry name" value="UPF0178 PROTEIN YAII"/>
    <property type="match status" value="1"/>
</dbReference>
<protein>
    <recommendedName>
        <fullName evidence="2">UPF0178 protein C8D82_114100</fullName>
    </recommendedName>
</protein>
<comment type="caution">
    <text evidence="3">The sequence shown here is derived from an EMBL/GenBank/DDBJ whole genome shotgun (WGS) entry which is preliminary data.</text>
</comment>
<evidence type="ECO:0000313" key="3">
    <source>
        <dbReference type="EMBL" id="PVY41486.1"/>
    </source>
</evidence>
<dbReference type="InterPro" id="IPR003791">
    <property type="entry name" value="UPF0178"/>
</dbReference>
<dbReference type="EMBL" id="QEKH01000014">
    <property type="protein sequence ID" value="PVY41486.1"/>
    <property type="molecule type" value="Genomic_DNA"/>
</dbReference>
<dbReference type="Proteomes" id="UP000245959">
    <property type="component" value="Unassembled WGS sequence"/>
</dbReference>
<dbReference type="CDD" id="cd18720">
    <property type="entry name" value="PIN_YqxD-like"/>
    <property type="match status" value="1"/>
</dbReference>
<dbReference type="NCBIfam" id="NF001095">
    <property type="entry name" value="PRK00124.1"/>
    <property type="match status" value="1"/>
</dbReference>
<accession>A0A2U1AYH5</accession>
<organism evidence="3 4">
    <name type="scientific">Victivallis vadensis</name>
    <dbReference type="NCBI Taxonomy" id="172901"/>
    <lineage>
        <taxon>Bacteria</taxon>
        <taxon>Pseudomonadati</taxon>
        <taxon>Lentisphaerota</taxon>
        <taxon>Lentisphaeria</taxon>
        <taxon>Victivallales</taxon>
        <taxon>Victivallaceae</taxon>
        <taxon>Victivallis</taxon>
    </lineage>
</organism>
<comment type="similarity">
    <text evidence="1 2">Belongs to the UPF0178 family.</text>
</comment>